<evidence type="ECO:0000313" key="10">
    <source>
        <dbReference type="Proteomes" id="UP001214441"/>
    </source>
</evidence>
<evidence type="ECO:0000259" key="8">
    <source>
        <dbReference type="PROSITE" id="PS50059"/>
    </source>
</evidence>
<dbReference type="PANTHER" id="PTHR43811">
    <property type="entry name" value="FKBP-TYPE PEPTIDYL-PROLYL CIS-TRANS ISOMERASE FKPA"/>
    <property type="match status" value="1"/>
</dbReference>
<evidence type="ECO:0000256" key="5">
    <source>
        <dbReference type="ARBA" id="ARBA00023235"/>
    </source>
</evidence>
<organism evidence="9 10">
    <name type="scientific">Streptomyces iconiensis</name>
    <dbReference type="NCBI Taxonomy" id="1384038"/>
    <lineage>
        <taxon>Bacteria</taxon>
        <taxon>Bacillati</taxon>
        <taxon>Actinomycetota</taxon>
        <taxon>Actinomycetes</taxon>
        <taxon>Kitasatosporales</taxon>
        <taxon>Streptomycetaceae</taxon>
        <taxon>Streptomyces</taxon>
    </lineage>
</organism>
<feature type="domain" description="PPIase FKBP-type" evidence="8">
    <location>
        <begin position="245"/>
        <end position="303"/>
    </location>
</feature>
<feature type="compositionally biased region" description="Basic and acidic residues" evidence="7">
    <location>
        <begin position="219"/>
        <end position="230"/>
    </location>
</feature>
<dbReference type="PROSITE" id="PS50059">
    <property type="entry name" value="FKBP_PPIASE"/>
    <property type="match status" value="2"/>
</dbReference>
<dbReference type="InterPro" id="IPR001179">
    <property type="entry name" value="PPIase_FKBP_dom"/>
</dbReference>
<dbReference type="GO" id="GO:0003755">
    <property type="term" value="F:peptidyl-prolyl cis-trans isomerase activity"/>
    <property type="evidence" value="ECO:0007669"/>
    <property type="project" value="UniProtKB-EC"/>
</dbReference>
<evidence type="ECO:0000256" key="1">
    <source>
        <dbReference type="ARBA" id="ARBA00000971"/>
    </source>
</evidence>
<reference evidence="9 10" key="1">
    <citation type="submission" date="2023-05" db="EMBL/GenBank/DDBJ databases">
        <title>Streptantibioticus silvisoli sp. nov., acidotolerant actinomycetes 1 from pine litter.</title>
        <authorList>
            <person name="Swiecimska M."/>
            <person name="Golinska P."/>
            <person name="Sangal V."/>
            <person name="Wachnowicz B."/>
            <person name="Goodfellow M."/>
        </authorList>
    </citation>
    <scope>NUCLEOTIDE SEQUENCE [LARGE SCALE GENOMIC DNA]</scope>
    <source>
        <strain evidence="9 10">DSM 42109</strain>
    </source>
</reference>
<protein>
    <recommendedName>
        <fullName evidence="3 6">peptidylprolyl isomerase</fullName>
        <ecNumber evidence="3 6">5.2.1.8</ecNumber>
    </recommendedName>
</protein>
<dbReference type="RefSeq" id="WP_274038778.1">
    <property type="nucleotide sequence ID" value="NZ_JANCPR020000008.1"/>
</dbReference>
<feature type="region of interest" description="Disordered" evidence="7">
    <location>
        <begin position="44"/>
        <end position="82"/>
    </location>
</feature>
<gene>
    <name evidence="9" type="ORF">NMN56_009735</name>
</gene>
<feature type="compositionally biased region" description="Basic and acidic residues" evidence="7">
    <location>
        <begin position="68"/>
        <end position="82"/>
    </location>
</feature>
<name>A0ABT6ZT37_9ACTN</name>
<dbReference type="Proteomes" id="UP001214441">
    <property type="component" value="Unassembled WGS sequence"/>
</dbReference>
<keyword evidence="4 6" id="KW-0697">Rotamase</keyword>
<dbReference type="InterPro" id="IPR046357">
    <property type="entry name" value="PPIase_dom_sf"/>
</dbReference>
<dbReference type="EC" id="5.2.1.8" evidence="3 6"/>
<accession>A0ABT6ZT37</accession>
<comment type="caution">
    <text evidence="9">The sequence shown here is derived from an EMBL/GenBank/DDBJ whole genome shotgun (WGS) entry which is preliminary data.</text>
</comment>
<dbReference type="PANTHER" id="PTHR43811:SF19">
    <property type="entry name" value="39 KDA FK506-BINDING NUCLEAR PROTEIN"/>
    <property type="match status" value="1"/>
</dbReference>
<evidence type="ECO:0000256" key="6">
    <source>
        <dbReference type="PROSITE-ProRule" id="PRU00277"/>
    </source>
</evidence>
<evidence type="ECO:0000256" key="3">
    <source>
        <dbReference type="ARBA" id="ARBA00013194"/>
    </source>
</evidence>
<keyword evidence="10" id="KW-1185">Reference proteome</keyword>
<feature type="region of interest" description="Disordered" evidence="7">
    <location>
        <begin position="213"/>
        <end position="241"/>
    </location>
</feature>
<evidence type="ECO:0000313" key="9">
    <source>
        <dbReference type="EMBL" id="MDJ1132225.1"/>
    </source>
</evidence>
<proteinExistence type="inferred from homology"/>
<dbReference type="SUPFAM" id="SSF54534">
    <property type="entry name" value="FKBP-like"/>
    <property type="match status" value="2"/>
</dbReference>
<dbReference type="EMBL" id="JANCPR020000008">
    <property type="protein sequence ID" value="MDJ1132225.1"/>
    <property type="molecule type" value="Genomic_DNA"/>
</dbReference>
<feature type="compositionally biased region" description="Low complexity" evidence="7">
    <location>
        <begin position="44"/>
        <end position="61"/>
    </location>
</feature>
<evidence type="ECO:0000256" key="2">
    <source>
        <dbReference type="ARBA" id="ARBA00006577"/>
    </source>
</evidence>
<comment type="similarity">
    <text evidence="2">Belongs to the FKBP-type PPIase family.</text>
</comment>
<keyword evidence="5 6" id="KW-0413">Isomerase</keyword>
<evidence type="ECO:0000256" key="4">
    <source>
        <dbReference type="ARBA" id="ARBA00023110"/>
    </source>
</evidence>
<evidence type="ECO:0000256" key="7">
    <source>
        <dbReference type="SAM" id="MobiDB-lite"/>
    </source>
</evidence>
<comment type="catalytic activity">
    <reaction evidence="1 6">
        <text>[protein]-peptidylproline (omega=180) = [protein]-peptidylproline (omega=0)</text>
        <dbReference type="Rhea" id="RHEA:16237"/>
        <dbReference type="Rhea" id="RHEA-COMP:10747"/>
        <dbReference type="Rhea" id="RHEA-COMP:10748"/>
        <dbReference type="ChEBI" id="CHEBI:83833"/>
        <dbReference type="ChEBI" id="CHEBI:83834"/>
        <dbReference type="EC" id="5.2.1.8"/>
    </reaction>
</comment>
<dbReference type="Pfam" id="PF00254">
    <property type="entry name" value="FKBP_C"/>
    <property type="match status" value="2"/>
</dbReference>
<dbReference type="Gene3D" id="3.10.50.40">
    <property type="match status" value="2"/>
</dbReference>
<feature type="domain" description="PPIase FKBP-type" evidence="8">
    <location>
        <begin position="97"/>
        <end position="185"/>
    </location>
</feature>
<feature type="region of interest" description="Disordered" evidence="7">
    <location>
        <begin position="1"/>
        <end position="20"/>
    </location>
</feature>
<sequence length="327" mass="34732">MLHLSGGSNPRTSRVSRPLSRKFARASAAALAVPLLVVSAAACGSEDGSSSDSKGGLPSVSGQLGKKPKIEKGQGDQPDKLGVKVLKQGDGQKVQKGDAVNAHYVGQLWKGKEFDSSWKRGTPATFQIGNGKVIKAWDEALVGKKMGSRVEIVAPPGKAYGKQGQPPTIPANSTLVFVVDLKKIMPSQIDGKPVDKPQNPDLPKVSTKITKNKAPSVEMPKDKSAPDKLISEPVVEGDGKAATEKSTILANFTAKQWKTGKQLDNTWAQGGPQEFPVSQIPGWKEGLKGAKAGSRVVISVPPETFPKEQRKQFKDGVVFSVDVLDVK</sequence>
<feature type="compositionally biased region" description="Polar residues" evidence="7">
    <location>
        <begin position="1"/>
        <end position="15"/>
    </location>
</feature>